<dbReference type="Gene3D" id="3.40.120.10">
    <property type="entry name" value="Alpha-D-Glucose-1,6-Bisphosphate, subunit A, domain 3"/>
    <property type="match status" value="3"/>
</dbReference>
<sequence>MNISNISIDFQHAIGDYDIRGCVNEHFGPDQAYLIGLSFGSILQCQGGKTVAVGYDRRPSSIEFNEKYIEGLLDSGVNVVSVGRASTAYTALAYKFLGTDASTMITASHNPIRYNGFKFYMKGKNFYGQDLIELYDRIKNNVFYKGKGTRSYKNFMEEYIHYLFQHMNIENTNVVWDAGHGVAGDMLEHCAKYLPESHSFSRIEENTECKDFDNTKPEFLNYTCKTIANKKGYISLAFDGDADRMVVVDENQKAWSGDELLLIFSITSRMNGGEPIKAIWDSKSSKTLIKYASAFGVDITLSKTGHCYVINSIRKQKAMLGGEISGHYMFRDSFFCADDGIYSGLRLLNIINCIPCKLSDIKSFMPKVWASKSIRINCGDLNKHEVMKYLRDSLSRSELMIETLHDNILVNHHNGWWMARASQTENVISARCEGWNEEAYEEVKNFMEATLSSCGLPF</sequence>
<dbReference type="InterPro" id="IPR016055">
    <property type="entry name" value="A-D-PHexomutase_a/b/a-I/II/III"/>
</dbReference>
<dbReference type="Pfam" id="PF02879">
    <property type="entry name" value="PGM_PMM_II"/>
    <property type="match status" value="1"/>
</dbReference>
<accession>A0A5C0UDP7</accession>
<dbReference type="GO" id="GO:0046872">
    <property type="term" value="F:metal ion binding"/>
    <property type="evidence" value="ECO:0007669"/>
    <property type="project" value="UniProtKB-KW"/>
</dbReference>
<evidence type="ECO:0000259" key="8">
    <source>
        <dbReference type="Pfam" id="PF02879"/>
    </source>
</evidence>
<dbReference type="PRINTS" id="PR00509">
    <property type="entry name" value="PGMPMM"/>
</dbReference>
<evidence type="ECO:0000256" key="4">
    <source>
        <dbReference type="ARBA" id="ARBA00022723"/>
    </source>
</evidence>
<feature type="domain" description="Alpha-D-phosphohexomutase alpha/beta/alpha" evidence="9">
    <location>
        <begin position="257"/>
        <end position="362"/>
    </location>
</feature>
<dbReference type="PANTHER" id="PTHR43771:SF2">
    <property type="entry name" value="PHOSPHOMANNOMUTASE_PHOSPHOGLUCOMUTASE"/>
    <property type="match status" value="1"/>
</dbReference>
<keyword evidence="6" id="KW-0413">Isomerase</keyword>
<dbReference type="SUPFAM" id="SSF55957">
    <property type="entry name" value="Phosphoglucomutase, C-terminal domain"/>
    <property type="match status" value="1"/>
</dbReference>
<dbReference type="KEGG" id="cip:FZC35_00570"/>
<gene>
    <name evidence="10" type="ORF">FZC35_00570</name>
</gene>
<name>A0A5C0UDP7_9PROT</name>
<keyword evidence="11" id="KW-1185">Reference proteome</keyword>
<keyword evidence="5" id="KW-0460">Magnesium</keyword>
<evidence type="ECO:0000256" key="1">
    <source>
        <dbReference type="ARBA" id="ARBA00001946"/>
    </source>
</evidence>
<evidence type="ECO:0000259" key="7">
    <source>
        <dbReference type="Pfam" id="PF02878"/>
    </source>
</evidence>
<evidence type="ECO:0000256" key="5">
    <source>
        <dbReference type="ARBA" id="ARBA00022842"/>
    </source>
</evidence>
<keyword evidence="3" id="KW-0597">Phosphoprotein</keyword>
<dbReference type="Gene3D" id="3.30.310.50">
    <property type="entry name" value="Alpha-D-phosphohexomutase, C-terminal domain"/>
    <property type="match status" value="1"/>
</dbReference>
<dbReference type="InterPro" id="IPR005846">
    <property type="entry name" value="A-D-PHexomutase_a/b/a-III"/>
</dbReference>
<evidence type="ECO:0000256" key="6">
    <source>
        <dbReference type="ARBA" id="ARBA00023235"/>
    </source>
</evidence>
<evidence type="ECO:0000256" key="3">
    <source>
        <dbReference type="ARBA" id="ARBA00022553"/>
    </source>
</evidence>
<dbReference type="InterPro" id="IPR005841">
    <property type="entry name" value="Alpha-D-phosphohexomutase_SF"/>
</dbReference>
<reference evidence="10 11" key="1">
    <citation type="submission" date="2019-08" db="EMBL/GenBank/DDBJ databases">
        <title>Highly reduced genomes of protist endosymbionts show evolutionary convergence.</title>
        <authorList>
            <person name="George E."/>
            <person name="Husnik F."/>
            <person name="Tashyreva D."/>
            <person name="Prokopchuk G."/>
            <person name="Horak A."/>
            <person name="Kwong W.K."/>
            <person name="Lukes J."/>
            <person name="Keeling P.J."/>
        </authorList>
    </citation>
    <scope>NUCLEOTIDE SEQUENCE [LARGE SCALE GENOMIC DNA]</scope>
    <source>
        <strain evidence="10">1605</strain>
    </source>
</reference>
<protein>
    <recommendedName>
        <fullName evidence="12">Phosphomannomutase/phosphoglucomutase</fullName>
    </recommendedName>
</protein>
<feature type="domain" description="Alpha-D-phosphohexomutase alpha/beta/alpha" evidence="8">
    <location>
        <begin position="158"/>
        <end position="251"/>
    </location>
</feature>
<evidence type="ECO:0008006" key="12">
    <source>
        <dbReference type="Google" id="ProtNLM"/>
    </source>
</evidence>
<dbReference type="GO" id="GO:0016868">
    <property type="term" value="F:intramolecular phosphotransferase activity"/>
    <property type="evidence" value="ECO:0007669"/>
    <property type="project" value="InterPro"/>
</dbReference>
<organism evidence="10 11">
    <name type="scientific">Candidatus Cytomitobacter indipagum</name>
    <dbReference type="NCBI Taxonomy" id="2601575"/>
    <lineage>
        <taxon>Bacteria</taxon>
        <taxon>Pseudomonadati</taxon>
        <taxon>Pseudomonadota</taxon>
        <taxon>Alphaproteobacteria</taxon>
        <taxon>Holosporales</taxon>
        <taxon>Holosporaceae</taxon>
        <taxon>Candidatus Cytomitobacter</taxon>
    </lineage>
</organism>
<keyword evidence="4" id="KW-0479">Metal-binding</keyword>
<dbReference type="PANTHER" id="PTHR43771">
    <property type="entry name" value="PHOSPHOMANNOMUTASE"/>
    <property type="match status" value="1"/>
</dbReference>
<dbReference type="EMBL" id="CP043315">
    <property type="protein sequence ID" value="QEK37879.1"/>
    <property type="molecule type" value="Genomic_DNA"/>
</dbReference>
<dbReference type="OrthoDB" id="9803322at2"/>
<dbReference type="InterPro" id="IPR036900">
    <property type="entry name" value="A-D-PHexomutase_C_sf"/>
</dbReference>
<dbReference type="InterPro" id="IPR005845">
    <property type="entry name" value="A-D-PHexomutase_a/b/a-II"/>
</dbReference>
<dbReference type="SUPFAM" id="SSF53738">
    <property type="entry name" value="Phosphoglucomutase, first 3 domains"/>
    <property type="match status" value="3"/>
</dbReference>
<comment type="cofactor">
    <cofactor evidence="1">
        <name>Mg(2+)</name>
        <dbReference type="ChEBI" id="CHEBI:18420"/>
    </cofactor>
</comment>
<dbReference type="AlphaFoldDB" id="A0A5C0UDP7"/>
<proteinExistence type="inferred from homology"/>
<evidence type="ECO:0000259" key="9">
    <source>
        <dbReference type="Pfam" id="PF02880"/>
    </source>
</evidence>
<evidence type="ECO:0000313" key="11">
    <source>
        <dbReference type="Proteomes" id="UP000325155"/>
    </source>
</evidence>
<comment type="similarity">
    <text evidence="2">Belongs to the phosphohexose mutase family.</text>
</comment>
<dbReference type="Pfam" id="PF02880">
    <property type="entry name" value="PGM_PMM_III"/>
    <property type="match status" value="1"/>
</dbReference>
<dbReference type="GO" id="GO:0005975">
    <property type="term" value="P:carbohydrate metabolic process"/>
    <property type="evidence" value="ECO:0007669"/>
    <property type="project" value="InterPro"/>
</dbReference>
<evidence type="ECO:0000313" key="10">
    <source>
        <dbReference type="EMBL" id="QEK37879.1"/>
    </source>
</evidence>
<dbReference type="RefSeq" id="WP_148980726.1">
    <property type="nucleotide sequence ID" value="NZ_CP043315.1"/>
</dbReference>
<dbReference type="Pfam" id="PF02878">
    <property type="entry name" value="PGM_PMM_I"/>
    <property type="match status" value="1"/>
</dbReference>
<evidence type="ECO:0000256" key="2">
    <source>
        <dbReference type="ARBA" id="ARBA00010231"/>
    </source>
</evidence>
<dbReference type="Proteomes" id="UP000325155">
    <property type="component" value="Chromosome"/>
</dbReference>
<feature type="domain" description="Alpha-D-phosphohexomutase alpha/beta/alpha" evidence="7">
    <location>
        <begin position="14"/>
        <end position="143"/>
    </location>
</feature>
<dbReference type="InterPro" id="IPR005844">
    <property type="entry name" value="A-D-PHexomutase_a/b/a-I"/>
</dbReference>